<feature type="non-terminal residue" evidence="7">
    <location>
        <position position="93"/>
    </location>
</feature>
<sequence>MKLLSWNVNGLRAIYKKNFLEWFIEKNADIFCVQETKAHREQLPDDLIEREGYSSYFAQAEKKGYSGVALWTRKKPESTSYQLNIPRFDLEGR</sequence>
<dbReference type="GO" id="GO:0008311">
    <property type="term" value="F:double-stranded DNA 3'-5' DNA exonuclease activity"/>
    <property type="evidence" value="ECO:0007669"/>
    <property type="project" value="TreeGrafter"/>
</dbReference>
<dbReference type="InterPro" id="IPR004808">
    <property type="entry name" value="AP_endonuc_1"/>
</dbReference>
<reference evidence="7" key="1">
    <citation type="journal article" date="2014" name="Front. Microbiol.">
        <title>High frequency of phylogenetically diverse reductive dehalogenase-homologous genes in deep subseafloor sedimentary metagenomes.</title>
        <authorList>
            <person name="Kawai M."/>
            <person name="Futagami T."/>
            <person name="Toyoda A."/>
            <person name="Takaki Y."/>
            <person name="Nishi S."/>
            <person name="Hori S."/>
            <person name="Arai W."/>
            <person name="Tsubouchi T."/>
            <person name="Morono Y."/>
            <person name="Uchiyama I."/>
            <person name="Ito T."/>
            <person name="Fujiyama A."/>
            <person name="Inagaki F."/>
            <person name="Takami H."/>
        </authorList>
    </citation>
    <scope>NUCLEOTIDE SEQUENCE</scope>
    <source>
        <strain evidence="7">Expedition CK06-06</strain>
    </source>
</reference>
<accession>X1M0J8</accession>
<protein>
    <recommendedName>
        <fullName evidence="6">Endonuclease/exonuclease/phosphatase domain-containing protein</fullName>
    </recommendedName>
</protein>
<evidence type="ECO:0000256" key="1">
    <source>
        <dbReference type="ARBA" id="ARBA00001946"/>
    </source>
</evidence>
<evidence type="ECO:0000259" key="6">
    <source>
        <dbReference type="Pfam" id="PF03372"/>
    </source>
</evidence>
<dbReference type="NCBIfam" id="TIGR00633">
    <property type="entry name" value="xth"/>
    <property type="match status" value="1"/>
</dbReference>
<dbReference type="GO" id="GO:0003906">
    <property type="term" value="F:DNA-(apurinic or apyrimidinic site) endonuclease activity"/>
    <property type="evidence" value="ECO:0007669"/>
    <property type="project" value="TreeGrafter"/>
</dbReference>
<evidence type="ECO:0000256" key="3">
    <source>
        <dbReference type="ARBA" id="ARBA00022723"/>
    </source>
</evidence>
<keyword evidence="3" id="KW-0479">Metal-binding</keyword>
<dbReference type="PROSITE" id="PS00726">
    <property type="entry name" value="AP_NUCLEASE_F1_1"/>
    <property type="match status" value="1"/>
</dbReference>
<evidence type="ECO:0000256" key="2">
    <source>
        <dbReference type="ARBA" id="ARBA00007092"/>
    </source>
</evidence>
<dbReference type="PANTHER" id="PTHR22748:SF6">
    <property type="entry name" value="DNA-(APURINIC OR APYRIMIDINIC SITE) ENDONUCLEASE"/>
    <property type="match status" value="1"/>
</dbReference>
<name>X1M0J8_9ZZZZ</name>
<dbReference type="Gene3D" id="3.60.10.10">
    <property type="entry name" value="Endonuclease/exonuclease/phosphatase"/>
    <property type="match status" value="1"/>
</dbReference>
<dbReference type="EMBL" id="BARV01022884">
    <property type="protein sequence ID" value="GAI25087.1"/>
    <property type="molecule type" value="Genomic_DNA"/>
</dbReference>
<dbReference type="InterPro" id="IPR036691">
    <property type="entry name" value="Endo/exonu/phosph_ase_sf"/>
</dbReference>
<evidence type="ECO:0000256" key="5">
    <source>
        <dbReference type="ARBA" id="ARBA00022842"/>
    </source>
</evidence>
<comment type="caution">
    <text evidence="7">The sequence shown here is derived from an EMBL/GenBank/DDBJ whole genome shotgun (WGS) entry which is preliminary data.</text>
</comment>
<evidence type="ECO:0000256" key="4">
    <source>
        <dbReference type="ARBA" id="ARBA00022801"/>
    </source>
</evidence>
<proteinExistence type="inferred from homology"/>
<dbReference type="InterPro" id="IPR005135">
    <property type="entry name" value="Endo/exonuclease/phosphatase"/>
</dbReference>
<dbReference type="AlphaFoldDB" id="X1M0J8"/>
<comment type="cofactor">
    <cofactor evidence="1">
        <name>Mg(2+)</name>
        <dbReference type="ChEBI" id="CHEBI:18420"/>
    </cofactor>
</comment>
<comment type="similarity">
    <text evidence="2">Belongs to the DNA repair enzymes AP/ExoA family.</text>
</comment>
<dbReference type="GO" id="GO:0046872">
    <property type="term" value="F:metal ion binding"/>
    <property type="evidence" value="ECO:0007669"/>
    <property type="project" value="UniProtKB-KW"/>
</dbReference>
<evidence type="ECO:0000313" key="7">
    <source>
        <dbReference type="EMBL" id="GAI25087.1"/>
    </source>
</evidence>
<dbReference type="Pfam" id="PF03372">
    <property type="entry name" value="Exo_endo_phos"/>
    <property type="match status" value="1"/>
</dbReference>
<keyword evidence="5" id="KW-0460">Magnesium</keyword>
<keyword evidence="4" id="KW-0378">Hydrolase</keyword>
<dbReference type="GO" id="GO:0006284">
    <property type="term" value="P:base-excision repair"/>
    <property type="evidence" value="ECO:0007669"/>
    <property type="project" value="TreeGrafter"/>
</dbReference>
<dbReference type="GO" id="GO:0008081">
    <property type="term" value="F:phosphoric diester hydrolase activity"/>
    <property type="evidence" value="ECO:0007669"/>
    <property type="project" value="TreeGrafter"/>
</dbReference>
<organism evidence="7">
    <name type="scientific">marine sediment metagenome</name>
    <dbReference type="NCBI Taxonomy" id="412755"/>
    <lineage>
        <taxon>unclassified sequences</taxon>
        <taxon>metagenomes</taxon>
        <taxon>ecological metagenomes</taxon>
    </lineage>
</organism>
<gene>
    <name evidence="7" type="ORF">S06H3_37636</name>
</gene>
<dbReference type="InterPro" id="IPR020847">
    <property type="entry name" value="AP_endonuclease_F1_BS"/>
</dbReference>
<dbReference type="SUPFAM" id="SSF56219">
    <property type="entry name" value="DNase I-like"/>
    <property type="match status" value="1"/>
</dbReference>
<feature type="domain" description="Endonuclease/exonuclease/phosphatase" evidence="6">
    <location>
        <begin position="4"/>
        <end position="81"/>
    </location>
</feature>
<dbReference type="PANTHER" id="PTHR22748">
    <property type="entry name" value="AP ENDONUCLEASE"/>
    <property type="match status" value="1"/>
</dbReference>
<dbReference type="GO" id="GO:0003677">
    <property type="term" value="F:DNA binding"/>
    <property type="evidence" value="ECO:0007669"/>
    <property type="project" value="InterPro"/>
</dbReference>